<accession>A0AAN5LE11</accession>
<dbReference type="AlphaFoldDB" id="A0AAN5LE11"/>
<evidence type="ECO:0000313" key="2">
    <source>
        <dbReference type="Proteomes" id="UP000856143"/>
    </source>
</evidence>
<dbReference type="Proteomes" id="UP000856143">
    <property type="component" value="Unassembled WGS sequence"/>
</dbReference>
<dbReference type="EMBL" id="DACSEO010000143">
    <property type="protein sequence ID" value="HAT1685056.1"/>
    <property type="molecule type" value="Genomic_DNA"/>
</dbReference>
<reference evidence="1" key="2">
    <citation type="submission" date="2020-11" db="EMBL/GenBank/DDBJ databases">
        <authorList>
            <consortium name="NCBI Pathogen Detection Project"/>
        </authorList>
    </citation>
    <scope>NUCLEOTIDE SEQUENCE</scope>
    <source>
        <strain evidence="1">R404</strain>
    </source>
</reference>
<protein>
    <submittedName>
        <fullName evidence="1">Uncharacterized protein</fullName>
    </submittedName>
</protein>
<comment type="caution">
    <text evidence="1">The sequence shown here is derived from an EMBL/GenBank/DDBJ whole genome shotgun (WGS) entry which is preliminary data.</text>
</comment>
<sequence length="123" mass="13977">MKDEVKLVLPTSWKPNLKDFLSALGVTNGGLGEQLFGPVYDALFLSSIEVKDEFHRYYSVEYAHLADYVEIRYGEVLSERDIDADRIFIVTWLPQVIDKAYEDNKLDAVIECITKLGGEQSEA</sequence>
<organism evidence="1 2">
    <name type="scientific">Klebsiella oxytoca</name>
    <dbReference type="NCBI Taxonomy" id="571"/>
    <lineage>
        <taxon>Bacteria</taxon>
        <taxon>Pseudomonadati</taxon>
        <taxon>Pseudomonadota</taxon>
        <taxon>Gammaproteobacteria</taxon>
        <taxon>Enterobacterales</taxon>
        <taxon>Enterobacteriaceae</taxon>
        <taxon>Klebsiella/Raoultella group</taxon>
        <taxon>Klebsiella</taxon>
    </lineage>
</organism>
<proteinExistence type="predicted"/>
<evidence type="ECO:0000313" key="1">
    <source>
        <dbReference type="EMBL" id="HAT1685056.1"/>
    </source>
</evidence>
<gene>
    <name evidence="1" type="ORF">I8Y21_005885</name>
</gene>
<reference evidence="1" key="1">
    <citation type="journal article" date="2018" name="Genome Biol.">
        <title>SKESA: strategic k-mer extension for scrupulous assemblies.</title>
        <authorList>
            <person name="Souvorov A."/>
            <person name="Agarwala R."/>
            <person name="Lipman D.J."/>
        </authorList>
    </citation>
    <scope>NUCLEOTIDE SEQUENCE</scope>
    <source>
        <strain evidence="1">R404</strain>
    </source>
</reference>
<name>A0AAN5LE11_KLEOX</name>